<feature type="transmembrane region" description="Helical" evidence="2">
    <location>
        <begin position="141"/>
        <end position="159"/>
    </location>
</feature>
<sequence length="161" mass="17567">MTTENKNNATTEVLKNNEIPEVELKDDQHPRYLEHKEKIIKLHQDGAITQAQLAAITTLAPHLVDLTKSVAETAAKSQSSVLEAHKATAKNALSAQEKIIDKTNSEETLSKVSDNISNMNKSNNETQEKLNQSNNSLYEKLTIGAIGAVVGAVAGFLFSRK</sequence>
<protein>
    <submittedName>
        <fullName evidence="3">Uncharacterized protein</fullName>
    </submittedName>
</protein>
<name>A0A1I3P0K2_9PSED</name>
<dbReference type="AlphaFoldDB" id="A0A1I3P0K2"/>
<dbReference type="Proteomes" id="UP000243606">
    <property type="component" value="Unassembled WGS sequence"/>
</dbReference>
<evidence type="ECO:0000256" key="1">
    <source>
        <dbReference type="SAM" id="Coils"/>
    </source>
</evidence>
<evidence type="ECO:0000313" key="3">
    <source>
        <dbReference type="EMBL" id="SFJ15064.1"/>
    </source>
</evidence>
<dbReference type="STRING" id="425504.SAMN05216206_3543"/>
<keyword evidence="2" id="KW-0812">Transmembrane</keyword>
<accession>A0A1I3P0K2</accession>
<keyword evidence="1" id="KW-0175">Coiled coil</keyword>
<feature type="coiled-coil region" evidence="1">
    <location>
        <begin position="109"/>
        <end position="136"/>
    </location>
</feature>
<gene>
    <name evidence="3" type="ORF">SAMN05216206_3543</name>
</gene>
<reference evidence="4" key="1">
    <citation type="submission" date="2016-10" db="EMBL/GenBank/DDBJ databases">
        <authorList>
            <person name="Varghese N."/>
            <person name="Submissions S."/>
        </authorList>
    </citation>
    <scope>NUCLEOTIDE SEQUENCE [LARGE SCALE GENOMIC DNA]</scope>
    <source>
        <strain evidence="4">LMG 24016</strain>
    </source>
</reference>
<keyword evidence="2" id="KW-1133">Transmembrane helix</keyword>
<proteinExistence type="predicted"/>
<dbReference type="OrthoDB" id="9830216at2"/>
<organism evidence="3 4">
    <name type="scientific">Pseudomonas guineae</name>
    <dbReference type="NCBI Taxonomy" id="425504"/>
    <lineage>
        <taxon>Bacteria</taxon>
        <taxon>Pseudomonadati</taxon>
        <taxon>Pseudomonadota</taxon>
        <taxon>Gammaproteobacteria</taxon>
        <taxon>Pseudomonadales</taxon>
        <taxon>Pseudomonadaceae</taxon>
        <taxon>Pseudomonas</taxon>
    </lineage>
</organism>
<evidence type="ECO:0000313" key="4">
    <source>
        <dbReference type="Proteomes" id="UP000243606"/>
    </source>
</evidence>
<keyword evidence="2" id="KW-0472">Membrane</keyword>
<keyword evidence="4" id="KW-1185">Reference proteome</keyword>
<dbReference type="RefSeq" id="WP_090244358.1">
    <property type="nucleotide sequence ID" value="NZ_FOQL01000006.1"/>
</dbReference>
<dbReference type="EMBL" id="FOQL01000006">
    <property type="protein sequence ID" value="SFJ15064.1"/>
    <property type="molecule type" value="Genomic_DNA"/>
</dbReference>
<evidence type="ECO:0000256" key="2">
    <source>
        <dbReference type="SAM" id="Phobius"/>
    </source>
</evidence>